<dbReference type="RefSeq" id="WP_070147258.1">
    <property type="nucleotide sequence ID" value="NZ_LXLX01000069.1"/>
</dbReference>
<keyword evidence="4" id="KW-0472">Membrane</keyword>
<proteinExistence type="predicted"/>
<dbReference type="PANTHER" id="PTHR22990">
    <property type="entry name" value="F-BOX ONLY PROTEIN"/>
    <property type="match status" value="1"/>
</dbReference>
<evidence type="ECO:0000256" key="1">
    <source>
        <dbReference type="ARBA" id="ARBA00004906"/>
    </source>
</evidence>
<dbReference type="Pfam" id="PF05048">
    <property type="entry name" value="NosD"/>
    <property type="match status" value="1"/>
</dbReference>
<dbReference type="AlphaFoldDB" id="A0A1E8BF58"/>
<dbReference type="InterPro" id="IPR011050">
    <property type="entry name" value="Pectin_lyase_fold/virulence"/>
</dbReference>
<comment type="pathway">
    <text evidence="1">Protein modification; protein ubiquitination.</text>
</comment>
<keyword evidence="2" id="KW-0677">Repeat</keyword>
<dbReference type="Gene3D" id="2.160.20.10">
    <property type="entry name" value="Single-stranded right-handed beta-helix, Pectin lyase-like"/>
    <property type="match status" value="1"/>
</dbReference>
<dbReference type="PANTHER" id="PTHR22990:SF15">
    <property type="entry name" value="F-BOX ONLY PROTEIN 10"/>
    <property type="match status" value="1"/>
</dbReference>
<evidence type="ECO:0000256" key="2">
    <source>
        <dbReference type="ARBA" id="ARBA00022737"/>
    </source>
</evidence>
<dbReference type="InterPro" id="IPR012334">
    <property type="entry name" value="Pectin_lyas_fold"/>
</dbReference>
<feature type="transmembrane region" description="Helical" evidence="4">
    <location>
        <begin position="404"/>
        <end position="423"/>
    </location>
</feature>
<evidence type="ECO:0000313" key="7">
    <source>
        <dbReference type="EMBL" id="OFD87564.1"/>
    </source>
</evidence>
<evidence type="ECO:0000256" key="3">
    <source>
        <dbReference type="ARBA" id="ARBA00022786"/>
    </source>
</evidence>
<evidence type="ECO:0000313" key="8">
    <source>
        <dbReference type="Proteomes" id="UP000175835"/>
    </source>
</evidence>
<dbReference type="InterPro" id="IPR022441">
    <property type="entry name" value="Para_beta_helix_rpt-2"/>
</dbReference>
<organism evidence="7 8">
    <name type="scientific">Bacillus mycoides</name>
    <dbReference type="NCBI Taxonomy" id="1405"/>
    <lineage>
        <taxon>Bacteria</taxon>
        <taxon>Bacillati</taxon>
        <taxon>Bacillota</taxon>
        <taxon>Bacilli</taxon>
        <taxon>Bacillales</taxon>
        <taxon>Bacillaceae</taxon>
        <taxon>Bacillus</taxon>
        <taxon>Bacillus cereus group</taxon>
    </lineage>
</organism>
<dbReference type="EMBL" id="LXLX01000069">
    <property type="protein sequence ID" value="OFD87564.1"/>
    <property type="molecule type" value="Genomic_DNA"/>
</dbReference>
<keyword evidence="4" id="KW-1133">Transmembrane helix</keyword>
<dbReference type="SMART" id="SM00710">
    <property type="entry name" value="PbH1"/>
    <property type="match status" value="8"/>
</dbReference>
<dbReference type="PATRIC" id="fig|86662.28.peg.5809"/>
<comment type="caution">
    <text evidence="7">The sequence shown here is derived from an EMBL/GenBank/DDBJ whole genome shotgun (WGS) entry which is preliminary data.</text>
</comment>
<evidence type="ECO:0000256" key="4">
    <source>
        <dbReference type="SAM" id="Phobius"/>
    </source>
</evidence>
<dbReference type="InterPro" id="IPR007742">
    <property type="entry name" value="NosD_dom"/>
</dbReference>
<feature type="chain" id="PRO_5009211249" evidence="5">
    <location>
        <begin position="24"/>
        <end position="427"/>
    </location>
</feature>
<gene>
    <name evidence="7" type="ORF">BWGOE11_56570</name>
</gene>
<accession>A0A1E8BF58</accession>
<name>A0A1E8BF58_BACMY</name>
<sequence>MEKICFSLLLFLVLCFPKISSYAESTIQSKIDAASPHETIKLESGTYNESIEISKPIILRGDKNTKIISCGKAPIITIKGEGITLKDLKIEQCNENKDQSAIFVLGEKHHLNGLEVRTSNMGIKLEAAKNIKIENSIIMGKGNANGIDLWKSDGNLIENIKIHNVRDGIYLEQSDKNKIKDNTIWQSRYGIHLMYSDKTVVENNISEENTTGAMIMGTKETSVVGNHFIDNKSNVHAQGLLLYDATKTKVLKNEIANNRVGVYVEKADHNTIMGNSISNNFIGLQFKDASANEFTQNVMIGNVNESQATLSRENNIYKNYWDASLKVDTDGSGTSNIPYKADAYFLLLTQDIPEYQLFFQSPGMRILQSFIKIPDQSLLVDKEPSMRPKGVPQKGEGMAFQSNILIVSVSVSMLLMGSILFILGRKN</sequence>
<dbReference type="SUPFAM" id="SSF51126">
    <property type="entry name" value="Pectin lyase-like"/>
    <property type="match status" value="1"/>
</dbReference>
<feature type="signal peptide" evidence="5">
    <location>
        <begin position="1"/>
        <end position="23"/>
    </location>
</feature>
<protein>
    <submittedName>
        <fullName evidence="7">Carbohydrate-binding and sugar hydrolysis</fullName>
    </submittedName>
</protein>
<keyword evidence="5" id="KW-0732">Signal</keyword>
<dbReference type="NCBIfam" id="TIGR03804">
    <property type="entry name" value="para_beta_helix"/>
    <property type="match status" value="3"/>
</dbReference>
<keyword evidence="4" id="KW-0812">Transmembrane</keyword>
<dbReference type="Proteomes" id="UP000175835">
    <property type="component" value="Unassembled WGS sequence"/>
</dbReference>
<evidence type="ECO:0000259" key="6">
    <source>
        <dbReference type="Pfam" id="PF05048"/>
    </source>
</evidence>
<feature type="domain" description="Periplasmic copper-binding protein NosD beta helix" evidence="6">
    <location>
        <begin position="143"/>
        <end position="325"/>
    </location>
</feature>
<dbReference type="InterPro" id="IPR006626">
    <property type="entry name" value="PbH1"/>
</dbReference>
<keyword evidence="3" id="KW-0833">Ubl conjugation pathway</keyword>
<dbReference type="InterPro" id="IPR051550">
    <property type="entry name" value="SCF-Subunits/Alg-Epimerases"/>
</dbReference>
<reference evidence="7 8" key="1">
    <citation type="submission" date="2016-05" db="EMBL/GenBank/DDBJ databases">
        <title>Bacillus thuringiensis and Bacillus weihenstephanensis as novel biocontrol agents of wilt causing Verticillium species.</title>
        <authorList>
            <person name="Hollensteiner J."/>
            <person name="Wemheuer F."/>
            <person name="Harting R."/>
            <person name="Kolarzyk A."/>
            <person name="Diaz-Valerio S."/>
            <person name="Poehlein A."/>
            <person name="Brzuszkiewicz E."/>
            <person name="Nesemann K."/>
            <person name="Braus-Stromeyer S."/>
            <person name="Braus G."/>
            <person name="Daniel R."/>
            <person name="Liesegang H."/>
        </authorList>
    </citation>
    <scope>NUCLEOTIDE SEQUENCE [LARGE SCALE GENOMIC DNA]</scope>
    <source>
        <strain evidence="7 8">GOE11</strain>
    </source>
</reference>
<evidence type="ECO:0000256" key="5">
    <source>
        <dbReference type="SAM" id="SignalP"/>
    </source>
</evidence>